<evidence type="ECO:0008006" key="4">
    <source>
        <dbReference type="Google" id="ProtNLM"/>
    </source>
</evidence>
<dbReference type="AlphaFoldDB" id="A0A839DV51"/>
<organism evidence="2 3">
    <name type="scientific">Halosaccharopolyspora lacisalsi</name>
    <dbReference type="NCBI Taxonomy" id="1000566"/>
    <lineage>
        <taxon>Bacteria</taxon>
        <taxon>Bacillati</taxon>
        <taxon>Actinomycetota</taxon>
        <taxon>Actinomycetes</taxon>
        <taxon>Pseudonocardiales</taxon>
        <taxon>Pseudonocardiaceae</taxon>
        <taxon>Halosaccharopolyspora</taxon>
    </lineage>
</organism>
<evidence type="ECO:0000313" key="2">
    <source>
        <dbReference type="EMBL" id="MBA8824923.1"/>
    </source>
</evidence>
<feature type="region of interest" description="Disordered" evidence="1">
    <location>
        <begin position="1"/>
        <end position="22"/>
    </location>
</feature>
<protein>
    <recommendedName>
        <fullName evidence="4">DUF3618 domain-containing protein</fullName>
    </recommendedName>
</protein>
<evidence type="ECO:0000313" key="3">
    <source>
        <dbReference type="Proteomes" id="UP000569329"/>
    </source>
</evidence>
<sequence length="113" mass="12405">MTRRSEPREDHLAHAQSEEERLHVQRDLARAELGETLGALASKANVTANSRNFVHTCLARTQDLGAAAGEYARRGYEHWSRTKQPSPAVLTAGAVALAAALTIAKYRSRVRGR</sequence>
<comment type="caution">
    <text evidence="2">The sequence shown here is derived from an EMBL/GenBank/DDBJ whole genome shotgun (WGS) entry which is preliminary data.</text>
</comment>
<accession>A0A839DV51</accession>
<proteinExistence type="predicted"/>
<name>A0A839DV51_9PSEU</name>
<dbReference type="EMBL" id="JACGWZ010000002">
    <property type="protein sequence ID" value="MBA8824923.1"/>
    <property type="molecule type" value="Genomic_DNA"/>
</dbReference>
<dbReference type="Proteomes" id="UP000569329">
    <property type="component" value="Unassembled WGS sequence"/>
</dbReference>
<evidence type="ECO:0000256" key="1">
    <source>
        <dbReference type="SAM" id="MobiDB-lite"/>
    </source>
</evidence>
<dbReference type="RefSeq" id="WP_182544103.1">
    <property type="nucleotide sequence ID" value="NZ_JACGWZ010000002.1"/>
</dbReference>
<gene>
    <name evidence="2" type="ORF">FHX42_002270</name>
</gene>
<reference evidence="2 3" key="1">
    <citation type="submission" date="2020-07" db="EMBL/GenBank/DDBJ databases">
        <title>Sequencing the genomes of 1000 actinobacteria strains.</title>
        <authorList>
            <person name="Klenk H.-P."/>
        </authorList>
    </citation>
    <scope>NUCLEOTIDE SEQUENCE [LARGE SCALE GENOMIC DNA]</scope>
    <source>
        <strain evidence="2 3">DSM 45975</strain>
    </source>
</reference>
<keyword evidence="3" id="KW-1185">Reference proteome</keyword>